<reference evidence="10 11" key="1">
    <citation type="submission" date="2018-08" db="EMBL/GenBank/DDBJ databases">
        <title>Aphanomyces genome sequencing and annotation.</title>
        <authorList>
            <person name="Minardi D."/>
            <person name="Oidtmann B."/>
            <person name="Van Der Giezen M."/>
            <person name="Studholme D.J."/>
        </authorList>
    </citation>
    <scope>NUCLEOTIDE SEQUENCE [LARGE SCALE GENOMIC DNA]</scope>
    <source>
        <strain evidence="10 11">NJM0002</strain>
    </source>
</reference>
<evidence type="ECO:0000256" key="3">
    <source>
        <dbReference type="ARBA" id="ARBA00022816"/>
    </source>
</evidence>
<comment type="caution">
    <text evidence="10">The sequence shown here is derived from an EMBL/GenBank/DDBJ whole genome shotgun (WGS) entry which is preliminary data.</text>
</comment>
<feature type="coiled-coil region" evidence="8">
    <location>
        <begin position="82"/>
        <end position="109"/>
    </location>
</feature>
<dbReference type="PANTHER" id="PTHR13437">
    <property type="entry name" value="NUCLEOPORIN P58/P45 NUCLEOPORIN-LIKE PROTEIN 1"/>
    <property type="match status" value="1"/>
</dbReference>
<dbReference type="EMBL" id="QUSY01000285">
    <property type="protein sequence ID" value="RHY30684.1"/>
    <property type="molecule type" value="Genomic_DNA"/>
</dbReference>
<evidence type="ECO:0000313" key="10">
    <source>
        <dbReference type="EMBL" id="RHY30684.1"/>
    </source>
</evidence>
<dbReference type="GO" id="GO:0017056">
    <property type="term" value="F:structural constituent of nuclear pore"/>
    <property type="evidence" value="ECO:0007669"/>
    <property type="project" value="InterPro"/>
</dbReference>
<evidence type="ECO:0000256" key="4">
    <source>
        <dbReference type="ARBA" id="ARBA00022927"/>
    </source>
</evidence>
<gene>
    <name evidence="10" type="ORF">DYB32_004103</name>
</gene>
<evidence type="ECO:0000256" key="6">
    <source>
        <dbReference type="ARBA" id="ARBA00023132"/>
    </source>
</evidence>
<keyword evidence="5" id="KW-0811">Translocation</keyword>
<dbReference type="AlphaFoldDB" id="A0A418AYI3"/>
<evidence type="ECO:0000256" key="7">
    <source>
        <dbReference type="ARBA" id="ARBA00023242"/>
    </source>
</evidence>
<dbReference type="Proteomes" id="UP000285060">
    <property type="component" value="Unassembled WGS sequence"/>
</dbReference>
<keyword evidence="8" id="KW-0175">Coiled coil</keyword>
<dbReference type="GO" id="GO:0051028">
    <property type="term" value="P:mRNA transport"/>
    <property type="evidence" value="ECO:0007669"/>
    <property type="project" value="UniProtKB-KW"/>
</dbReference>
<keyword evidence="7" id="KW-0539">Nucleus</keyword>
<comment type="subcellular location">
    <subcellularLocation>
        <location evidence="1">Nucleus</location>
        <location evidence="1">Nuclear pore complex</location>
    </subcellularLocation>
</comment>
<evidence type="ECO:0000256" key="5">
    <source>
        <dbReference type="ARBA" id="ARBA00023010"/>
    </source>
</evidence>
<keyword evidence="2" id="KW-0813">Transport</keyword>
<keyword evidence="6" id="KW-0906">Nuclear pore complex</keyword>
<name>A0A418AYI3_9STRA</name>
<accession>A0A418AYI3</accession>
<dbReference type="VEuPathDB" id="FungiDB:H310_02775"/>
<keyword evidence="4" id="KW-0653">Protein transport</keyword>
<organism evidence="10 11">
    <name type="scientific">Aphanomyces invadans</name>
    <dbReference type="NCBI Taxonomy" id="157072"/>
    <lineage>
        <taxon>Eukaryota</taxon>
        <taxon>Sar</taxon>
        <taxon>Stramenopiles</taxon>
        <taxon>Oomycota</taxon>
        <taxon>Saprolegniomycetes</taxon>
        <taxon>Saprolegniales</taxon>
        <taxon>Verrucalvaceae</taxon>
        <taxon>Aphanomyces</taxon>
    </lineage>
</organism>
<proteinExistence type="predicted"/>
<sequence>MRYDALPADVQKQIKDFEYVRPFVACIAHLSTMCSQFLKDQSREEASIQSVSAQPLADLQDATTQLEQRQDEMPSGYYWHLVRNFEQRMQTLKSQINDVHMQLQGLQQARHGAAAQQHHPTPQLLQQILQSQNDAFMKIAAHVATTHEQAEILREKYLATLEQSKQQLDGKVRNPFDAADRIQAEEERRIVDRIRLSAAQVTFPAASPGSTATTGGTPASSSLFSFSTPAATTTTPSAFGAPATTTTSAFSTPATSAAFGAPSTSAFGAPAVTTGTGAPSAFGGFAQPPTLTKSVSFAGLAAPDATGGVGMPAANALNPKSVRRKASSSKKR</sequence>
<dbReference type="GO" id="GO:0005643">
    <property type="term" value="C:nuclear pore"/>
    <property type="evidence" value="ECO:0007669"/>
    <property type="project" value="UniProtKB-SubCell"/>
</dbReference>
<evidence type="ECO:0000256" key="9">
    <source>
        <dbReference type="SAM" id="MobiDB-lite"/>
    </source>
</evidence>
<dbReference type="PANTHER" id="PTHR13437:SF2">
    <property type="entry name" value="NUCLEOPORIN P58_P45"/>
    <property type="match status" value="1"/>
</dbReference>
<evidence type="ECO:0000256" key="1">
    <source>
        <dbReference type="ARBA" id="ARBA00004567"/>
    </source>
</evidence>
<feature type="compositionally biased region" description="Basic residues" evidence="9">
    <location>
        <begin position="321"/>
        <end position="332"/>
    </location>
</feature>
<keyword evidence="11" id="KW-1185">Reference proteome</keyword>
<dbReference type="InterPro" id="IPR024882">
    <property type="entry name" value="NUP58/p45/49"/>
</dbReference>
<evidence type="ECO:0000313" key="11">
    <source>
        <dbReference type="Proteomes" id="UP000285060"/>
    </source>
</evidence>
<evidence type="ECO:0000256" key="8">
    <source>
        <dbReference type="SAM" id="Coils"/>
    </source>
</evidence>
<feature type="region of interest" description="Disordered" evidence="9">
    <location>
        <begin position="308"/>
        <end position="332"/>
    </location>
</feature>
<dbReference type="GO" id="GO:0015031">
    <property type="term" value="P:protein transport"/>
    <property type="evidence" value="ECO:0007669"/>
    <property type="project" value="UniProtKB-KW"/>
</dbReference>
<dbReference type="GO" id="GO:0008139">
    <property type="term" value="F:nuclear localization sequence binding"/>
    <property type="evidence" value="ECO:0007669"/>
    <property type="project" value="InterPro"/>
</dbReference>
<protein>
    <submittedName>
        <fullName evidence="10">Uncharacterized protein</fullName>
    </submittedName>
</protein>
<keyword evidence="3" id="KW-0509">mRNA transport</keyword>
<dbReference type="Gene3D" id="6.10.140.1350">
    <property type="match status" value="1"/>
</dbReference>
<evidence type="ECO:0000256" key="2">
    <source>
        <dbReference type="ARBA" id="ARBA00022448"/>
    </source>
</evidence>